<evidence type="ECO:0000313" key="8">
    <source>
        <dbReference type="Proteomes" id="UP000248795"/>
    </source>
</evidence>
<feature type="transmembrane region" description="Helical" evidence="6">
    <location>
        <begin position="329"/>
        <end position="349"/>
    </location>
</feature>
<dbReference type="PANTHER" id="PTHR47089:SF1">
    <property type="entry name" value="GUANOSINE ABC TRANSPORTER PERMEASE PROTEIN NUPP"/>
    <property type="match status" value="1"/>
</dbReference>
<evidence type="ECO:0000313" key="7">
    <source>
        <dbReference type="EMBL" id="PZF77548.1"/>
    </source>
</evidence>
<dbReference type="GO" id="GO:0022857">
    <property type="term" value="F:transmembrane transporter activity"/>
    <property type="evidence" value="ECO:0007669"/>
    <property type="project" value="InterPro"/>
</dbReference>
<dbReference type="InterPro" id="IPR001851">
    <property type="entry name" value="ABC_transp_permease"/>
</dbReference>
<dbReference type="EMBL" id="QKVK01000003">
    <property type="protein sequence ID" value="PZF77548.1"/>
    <property type="molecule type" value="Genomic_DNA"/>
</dbReference>
<keyword evidence="5 6" id="KW-0472">Membrane</keyword>
<evidence type="ECO:0000256" key="6">
    <source>
        <dbReference type="SAM" id="Phobius"/>
    </source>
</evidence>
<comment type="subcellular location">
    <subcellularLocation>
        <location evidence="1">Cell membrane</location>
        <topology evidence="1">Multi-pass membrane protein</topology>
    </subcellularLocation>
</comment>
<comment type="caution">
    <text evidence="7">The sequence shown here is derived from an EMBL/GenBank/DDBJ whole genome shotgun (WGS) entry which is preliminary data.</text>
</comment>
<feature type="transmembrane region" description="Helical" evidence="6">
    <location>
        <begin position="277"/>
        <end position="296"/>
    </location>
</feature>
<dbReference type="AlphaFoldDB" id="A0A2W2BBL4"/>
<feature type="transmembrane region" description="Helical" evidence="6">
    <location>
        <begin position="98"/>
        <end position="116"/>
    </location>
</feature>
<dbReference type="RefSeq" id="WP_111198072.1">
    <property type="nucleotide sequence ID" value="NZ_QKVK01000003.1"/>
</dbReference>
<accession>A0A2W2BBL4</accession>
<name>A0A2W2BBL4_9HYPH</name>
<feature type="transmembrane region" description="Helical" evidence="6">
    <location>
        <begin position="250"/>
        <end position="271"/>
    </location>
</feature>
<dbReference type="GO" id="GO:0005886">
    <property type="term" value="C:plasma membrane"/>
    <property type="evidence" value="ECO:0007669"/>
    <property type="project" value="UniProtKB-SubCell"/>
</dbReference>
<dbReference type="CDD" id="cd06580">
    <property type="entry name" value="TM_PBP1_transp_TpRbsC_like"/>
    <property type="match status" value="1"/>
</dbReference>
<evidence type="ECO:0000256" key="4">
    <source>
        <dbReference type="ARBA" id="ARBA00022989"/>
    </source>
</evidence>
<dbReference type="Proteomes" id="UP000248795">
    <property type="component" value="Unassembled WGS sequence"/>
</dbReference>
<evidence type="ECO:0000256" key="1">
    <source>
        <dbReference type="ARBA" id="ARBA00004651"/>
    </source>
</evidence>
<feature type="transmembrane region" description="Helical" evidence="6">
    <location>
        <begin position="122"/>
        <end position="143"/>
    </location>
</feature>
<keyword evidence="2" id="KW-1003">Cell membrane</keyword>
<keyword evidence="8" id="KW-1185">Reference proteome</keyword>
<feature type="transmembrane region" description="Helical" evidence="6">
    <location>
        <begin position="303"/>
        <end position="323"/>
    </location>
</feature>
<protein>
    <submittedName>
        <fullName evidence="7">ABC transporter permease</fullName>
    </submittedName>
</protein>
<feature type="transmembrane region" description="Helical" evidence="6">
    <location>
        <begin position="203"/>
        <end position="221"/>
    </location>
</feature>
<feature type="transmembrane region" description="Helical" evidence="6">
    <location>
        <begin position="68"/>
        <end position="86"/>
    </location>
</feature>
<evidence type="ECO:0000256" key="3">
    <source>
        <dbReference type="ARBA" id="ARBA00022692"/>
    </source>
</evidence>
<gene>
    <name evidence="7" type="ORF">DK847_09585</name>
</gene>
<evidence type="ECO:0000256" key="5">
    <source>
        <dbReference type="ARBA" id="ARBA00023136"/>
    </source>
</evidence>
<proteinExistence type="predicted"/>
<evidence type="ECO:0000256" key="2">
    <source>
        <dbReference type="ARBA" id="ARBA00022475"/>
    </source>
</evidence>
<keyword evidence="4 6" id="KW-1133">Transmembrane helix</keyword>
<reference evidence="8" key="1">
    <citation type="submission" date="2018-06" db="EMBL/GenBank/DDBJ databases">
        <title>Aestuariibacter litoralis strain KCTC 52945T.</title>
        <authorList>
            <person name="Li X."/>
            <person name="Salam N."/>
            <person name="Li J.-L."/>
            <person name="Chen Y.-M."/>
            <person name="Yang Z.-W."/>
            <person name="Zhang L.-Y."/>
            <person name="Han M.-X."/>
            <person name="Xiao M."/>
            <person name="Li W.-J."/>
        </authorList>
    </citation>
    <scope>NUCLEOTIDE SEQUENCE [LARGE SCALE GENOMIC DNA]</scope>
    <source>
        <strain evidence="8">KCTC 52945</strain>
    </source>
</reference>
<dbReference type="PANTHER" id="PTHR47089">
    <property type="entry name" value="ABC TRANSPORTER, PERMEASE PROTEIN"/>
    <property type="match status" value="1"/>
</dbReference>
<keyword evidence="3 6" id="KW-0812">Transmembrane</keyword>
<sequence>MRMLEHLGWRVVRADASPARTAVWVSASLLLAVLLSALLFEAAGASPAAAFAALLKGAFGSWRTASETLVAATPLIFTGLATAVAFRARIWNIGAEGQVFAGAMFAYWCQHGLAGFSPAIQLPVIVLGGLAGGGLYAGLAAILKTRFNVDEVISTVMLNYIIVYALSLLLLQGPWSEPGAFFEQSAKMDPGSLLPLLSGGSRLHAGFLLAVAAAAVVQVIMTRTPVGYEIRAAGSNLRALKVQGTSPARVILMVMMISGALAGLAGVAQVYGVHYRLKAGALTGYGYTGIIVAILGQLKPWGVVAAAIVFGALVTGATFMQVKTGVPSALIYAVEAILLLCYLAGWAAARFRLKRVAHAG</sequence>
<dbReference type="Pfam" id="PF02653">
    <property type="entry name" value="BPD_transp_2"/>
    <property type="match status" value="1"/>
</dbReference>
<feature type="transmembrane region" description="Helical" evidence="6">
    <location>
        <begin position="155"/>
        <end position="175"/>
    </location>
</feature>
<organism evidence="7 8">
    <name type="scientific">Aestuariivirga litoralis</name>
    <dbReference type="NCBI Taxonomy" id="2650924"/>
    <lineage>
        <taxon>Bacteria</taxon>
        <taxon>Pseudomonadati</taxon>
        <taxon>Pseudomonadota</taxon>
        <taxon>Alphaproteobacteria</taxon>
        <taxon>Hyphomicrobiales</taxon>
        <taxon>Aestuariivirgaceae</taxon>
        <taxon>Aestuariivirga</taxon>
    </lineage>
</organism>